<dbReference type="Pfam" id="PF00672">
    <property type="entry name" value="HAMP"/>
    <property type="match status" value="1"/>
</dbReference>
<dbReference type="Pfam" id="PF02518">
    <property type="entry name" value="HATPase_c"/>
    <property type="match status" value="1"/>
</dbReference>
<dbReference type="Pfam" id="PF00512">
    <property type="entry name" value="HisKA"/>
    <property type="match status" value="1"/>
</dbReference>
<dbReference type="Proteomes" id="UP000250796">
    <property type="component" value="Chromosome MESINF"/>
</dbReference>
<evidence type="ECO:0000256" key="9">
    <source>
        <dbReference type="ARBA" id="ARBA00023012"/>
    </source>
</evidence>
<keyword evidence="5" id="KW-0808">Transferase</keyword>
<evidence type="ECO:0000259" key="13">
    <source>
        <dbReference type="PROSITE" id="PS50885"/>
    </source>
</evidence>
<feature type="domain" description="Histidine kinase" evidence="12">
    <location>
        <begin position="223"/>
        <end position="424"/>
    </location>
</feature>
<evidence type="ECO:0000313" key="15">
    <source>
        <dbReference type="Proteomes" id="UP000250796"/>
    </source>
</evidence>
<dbReference type="InterPro" id="IPR003594">
    <property type="entry name" value="HATPase_dom"/>
</dbReference>
<dbReference type="InterPro" id="IPR036097">
    <property type="entry name" value="HisK_dim/P_sf"/>
</dbReference>
<keyword evidence="10 11" id="KW-0472">Membrane</keyword>
<dbReference type="InterPro" id="IPR036890">
    <property type="entry name" value="HATPase_C_sf"/>
</dbReference>
<feature type="transmembrane region" description="Helical" evidence="11">
    <location>
        <begin position="133"/>
        <end position="160"/>
    </location>
</feature>
<dbReference type="SUPFAM" id="SSF47384">
    <property type="entry name" value="Homodimeric domain of signal transducing histidine kinase"/>
    <property type="match status" value="1"/>
</dbReference>
<sequence length="424" mass="47040">MSDKRVFSTSTQVAFNSMVLLVLILSVSALFIYRVSESIFIRNYSEEMRKIFMDSPMGRGMRMGIGRIIGRGGNEFYVRIEGIVVQNPTGLSNVPDVEGYVRTKINGSSYLFYGFTNGNEKILLGAQMDDLDFFLQSLSTTLVLSMVIGVALSILSGYLLGKRVSKPLKEATSLLKEITLEDLSKRVEIDPRTSELAELKKALNTALDRIEDGYKRQEQFSSDIAHEIRSPLTSILGFSRMIQRWGSKDPEALKEAAERITATAGKMLTITEGLLFLARPVIETNRESFDLGELVNELVKSTPIPENITVEIDVGNVNVTTDRALLKIALKVLLENAMKYGKGKPIGFYWTKGLLQVRDHGDGIDAEKIDRIFDRFYRGDSSRSGEGHGLGLSIVRKICDALDLTITAENNEDGGAVFSIGRLL</sequence>
<dbReference type="EC" id="2.7.13.3" evidence="3"/>
<dbReference type="CDD" id="cd00082">
    <property type="entry name" value="HisKA"/>
    <property type="match status" value="1"/>
</dbReference>
<feature type="domain" description="HAMP" evidence="13">
    <location>
        <begin position="162"/>
        <end position="215"/>
    </location>
</feature>
<comment type="subcellular location">
    <subcellularLocation>
        <location evidence="2">Membrane</location>
    </subcellularLocation>
</comment>
<evidence type="ECO:0000256" key="4">
    <source>
        <dbReference type="ARBA" id="ARBA00022553"/>
    </source>
</evidence>
<evidence type="ECO:0000256" key="2">
    <source>
        <dbReference type="ARBA" id="ARBA00004370"/>
    </source>
</evidence>
<accession>A0A7Z7LHN8</accession>
<dbReference type="Gene3D" id="3.30.565.10">
    <property type="entry name" value="Histidine kinase-like ATPase, C-terminal domain"/>
    <property type="match status" value="1"/>
</dbReference>
<dbReference type="InterPro" id="IPR005467">
    <property type="entry name" value="His_kinase_dom"/>
</dbReference>
<dbReference type="SUPFAM" id="SSF55874">
    <property type="entry name" value="ATPase domain of HSP90 chaperone/DNA topoisomerase II/histidine kinase"/>
    <property type="match status" value="1"/>
</dbReference>
<organism evidence="14 15">
    <name type="scientific">Mesotoga infera</name>
    <dbReference type="NCBI Taxonomy" id="1236046"/>
    <lineage>
        <taxon>Bacteria</taxon>
        <taxon>Thermotogati</taxon>
        <taxon>Thermotogota</taxon>
        <taxon>Thermotogae</taxon>
        <taxon>Kosmotogales</taxon>
        <taxon>Kosmotogaceae</taxon>
        <taxon>Mesotoga</taxon>
    </lineage>
</organism>
<evidence type="ECO:0000256" key="7">
    <source>
        <dbReference type="ARBA" id="ARBA00022777"/>
    </source>
</evidence>
<dbReference type="PROSITE" id="PS50109">
    <property type="entry name" value="HIS_KIN"/>
    <property type="match status" value="1"/>
</dbReference>
<protein>
    <recommendedName>
        <fullName evidence="3">histidine kinase</fullName>
        <ecNumber evidence="3">2.7.13.3</ecNumber>
    </recommendedName>
</protein>
<dbReference type="PANTHER" id="PTHR45436">
    <property type="entry name" value="SENSOR HISTIDINE KINASE YKOH"/>
    <property type="match status" value="1"/>
</dbReference>
<dbReference type="SMART" id="SM00388">
    <property type="entry name" value="HisKA"/>
    <property type="match status" value="1"/>
</dbReference>
<gene>
    <name evidence="14" type="ORF">MESINF_2706</name>
</gene>
<keyword evidence="6 11" id="KW-0812">Transmembrane</keyword>
<dbReference type="SMART" id="SM00387">
    <property type="entry name" value="HATPase_c"/>
    <property type="match status" value="1"/>
</dbReference>
<keyword evidence="8 11" id="KW-1133">Transmembrane helix</keyword>
<dbReference type="PRINTS" id="PR00344">
    <property type="entry name" value="BCTRLSENSOR"/>
</dbReference>
<dbReference type="AlphaFoldDB" id="A0A7Z7LHN8"/>
<dbReference type="GO" id="GO:0000155">
    <property type="term" value="F:phosphorelay sensor kinase activity"/>
    <property type="evidence" value="ECO:0007669"/>
    <property type="project" value="InterPro"/>
</dbReference>
<dbReference type="InterPro" id="IPR003661">
    <property type="entry name" value="HisK_dim/P_dom"/>
</dbReference>
<dbReference type="InterPro" id="IPR050428">
    <property type="entry name" value="TCS_sensor_his_kinase"/>
</dbReference>
<name>A0A7Z7LHN8_9BACT</name>
<evidence type="ECO:0000256" key="5">
    <source>
        <dbReference type="ARBA" id="ARBA00022679"/>
    </source>
</evidence>
<dbReference type="CDD" id="cd06225">
    <property type="entry name" value="HAMP"/>
    <property type="match status" value="1"/>
</dbReference>
<keyword evidence="15" id="KW-1185">Reference proteome</keyword>
<dbReference type="KEGG" id="minf:MESINF_2706"/>
<comment type="catalytic activity">
    <reaction evidence="1">
        <text>ATP + protein L-histidine = ADP + protein N-phospho-L-histidine.</text>
        <dbReference type="EC" id="2.7.13.3"/>
    </reaction>
</comment>
<evidence type="ECO:0000256" key="11">
    <source>
        <dbReference type="SAM" id="Phobius"/>
    </source>
</evidence>
<evidence type="ECO:0000256" key="1">
    <source>
        <dbReference type="ARBA" id="ARBA00000085"/>
    </source>
</evidence>
<dbReference type="GO" id="GO:0005886">
    <property type="term" value="C:plasma membrane"/>
    <property type="evidence" value="ECO:0007669"/>
    <property type="project" value="TreeGrafter"/>
</dbReference>
<keyword evidence="7 14" id="KW-0418">Kinase</keyword>
<dbReference type="RefSeq" id="WP_169700487.1">
    <property type="nucleotide sequence ID" value="NZ_LS974202.1"/>
</dbReference>
<dbReference type="InterPro" id="IPR003660">
    <property type="entry name" value="HAMP_dom"/>
</dbReference>
<dbReference type="InterPro" id="IPR004358">
    <property type="entry name" value="Sig_transdc_His_kin-like_C"/>
</dbReference>
<keyword evidence="4" id="KW-0597">Phosphoprotein</keyword>
<evidence type="ECO:0000256" key="3">
    <source>
        <dbReference type="ARBA" id="ARBA00012438"/>
    </source>
</evidence>
<dbReference type="CDD" id="cd00075">
    <property type="entry name" value="HATPase"/>
    <property type="match status" value="1"/>
</dbReference>
<keyword evidence="9" id="KW-0902">Two-component regulatory system</keyword>
<dbReference type="Gene3D" id="6.10.340.10">
    <property type="match status" value="1"/>
</dbReference>
<evidence type="ECO:0000313" key="14">
    <source>
        <dbReference type="EMBL" id="SSC14146.1"/>
    </source>
</evidence>
<dbReference type="PROSITE" id="PS50885">
    <property type="entry name" value="HAMP"/>
    <property type="match status" value="1"/>
</dbReference>
<evidence type="ECO:0000256" key="6">
    <source>
        <dbReference type="ARBA" id="ARBA00022692"/>
    </source>
</evidence>
<evidence type="ECO:0000256" key="10">
    <source>
        <dbReference type="ARBA" id="ARBA00023136"/>
    </source>
</evidence>
<dbReference type="EMBL" id="LS974202">
    <property type="protein sequence ID" value="SSC14146.1"/>
    <property type="molecule type" value="Genomic_DNA"/>
</dbReference>
<dbReference type="PANTHER" id="PTHR45436:SF5">
    <property type="entry name" value="SENSOR HISTIDINE KINASE TRCS"/>
    <property type="match status" value="1"/>
</dbReference>
<feature type="transmembrane region" description="Helical" evidence="11">
    <location>
        <begin position="12"/>
        <end position="33"/>
    </location>
</feature>
<proteinExistence type="predicted"/>
<dbReference type="SMART" id="SM00304">
    <property type="entry name" value="HAMP"/>
    <property type="match status" value="1"/>
</dbReference>
<dbReference type="Gene3D" id="1.10.287.130">
    <property type="match status" value="1"/>
</dbReference>
<reference evidence="14 15" key="1">
    <citation type="submission" date="2017-01" db="EMBL/GenBank/DDBJ databases">
        <authorList>
            <person name="Erauso G."/>
        </authorList>
    </citation>
    <scope>NUCLEOTIDE SEQUENCE [LARGE SCALE GENOMIC DNA]</scope>
    <source>
        <strain evidence="14">MESINF1</strain>
    </source>
</reference>
<evidence type="ECO:0000259" key="12">
    <source>
        <dbReference type="PROSITE" id="PS50109"/>
    </source>
</evidence>
<evidence type="ECO:0000256" key="8">
    <source>
        <dbReference type="ARBA" id="ARBA00022989"/>
    </source>
</evidence>